<name>A0A5A7R5I5_STRAF</name>
<feature type="non-terminal residue" evidence="1">
    <location>
        <position position="117"/>
    </location>
</feature>
<keyword evidence="2" id="KW-1185">Reference proteome</keyword>
<protein>
    <submittedName>
        <fullName evidence="1">Chaperone protein ClpB 1</fullName>
    </submittedName>
</protein>
<comment type="caution">
    <text evidence="1">The sequence shown here is derived from an EMBL/GenBank/DDBJ whole genome shotgun (WGS) entry which is preliminary data.</text>
</comment>
<evidence type="ECO:0000313" key="2">
    <source>
        <dbReference type="Proteomes" id="UP000325081"/>
    </source>
</evidence>
<dbReference type="EMBL" id="BKCP01010403">
    <property type="protein sequence ID" value="GER52676.1"/>
    <property type="molecule type" value="Genomic_DNA"/>
</dbReference>
<proteinExistence type="predicted"/>
<accession>A0A5A7R5I5</accession>
<gene>
    <name evidence="1" type="ORF">STAS_30133</name>
</gene>
<organism evidence="1 2">
    <name type="scientific">Striga asiatica</name>
    <name type="common">Asiatic witchweed</name>
    <name type="synonym">Buchnera asiatica</name>
    <dbReference type="NCBI Taxonomy" id="4170"/>
    <lineage>
        <taxon>Eukaryota</taxon>
        <taxon>Viridiplantae</taxon>
        <taxon>Streptophyta</taxon>
        <taxon>Embryophyta</taxon>
        <taxon>Tracheophyta</taxon>
        <taxon>Spermatophyta</taxon>
        <taxon>Magnoliopsida</taxon>
        <taxon>eudicotyledons</taxon>
        <taxon>Gunneridae</taxon>
        <taxon>Pentapetalae</taxon>
        <taxon>asterids</taxon>
        <taxon>lamiids</taxon>
        <taxon>Lamiales</taxon>
        <taxon>Orobanchaceae</taxon>
        <taxon>Buchnereae</taxon>
        <taxon>Striga</taxon>
    </lineage>
</organism>
<reference evidence="2" key="1">
    <citation type="journal article" date="2019" name="Curr. Biol.">
        <title>Genome Sequence of Striga asiatica Provides Insight into the Evolution of Plant Parasitism.</title>
        <authorList>
            <person name="Yoshida S."/>
            <person name="Kim S."/>
            <person name="Wafula E.K."/>
            <person name="Tanskanen J."/>
            <person name="Kim Y.M."/>
            <person name="Honaas L."/>
            <person name="Yang Z."/>
            <person name="Spallek T."/>
            <person name="Conn C.E."/>
            <person name="Ichihashi Y."/>
            <person name="Cheong K."/>
            <person name="Cui S."/>
            <person name="Der J.P."/>
            <person name="Gundlach H."/>
            <person name="Jiao Y."/>
            <person name="Hori C."/>
            <person name="Ishida J.K."/>
            <person name="Kasahara H."/>
            <person name="Kiba T."/>
            <person name="Kim M.S."/>
            <person name="Koo N."/>
            <person name="Laohavisit A."/>
            <person name="Lee Y.H."/>
            <person name="Lumba S."/>
            <person name="McCourt P."/>
            <person name="Mortimer J.C."/>
            <person name="Mutuku J.M."/>
            <person name="Nomura T."/>
            <person name="Sasaki-Sekimoto Y."/>
            <person name="Seto Y."/>
            <person name="Wang Y."/>
            <person name="Wakatake T."/>
            <person name="Sakakibara H."/>
            <person name="Demura T."/>
            <person name="Yamaguchi S."/>
            <person name="Yoneyama K."/>
            <person name="Manabe R.I."/>
            <person name="Nelson D.C."/>
            <person name="Schulman A.H."/>
            <person name="Timko M.P."/>
            <person name="dePamphilis C.W."/>
            <person name="Choi D."/>
            <person name="Shirasu K."/>
        </authorList>
    </citation>
    <scope>NUCLEOTIDE SEQUENCE [LARGE SCALE GENOMIC DNA]</scope>
    <source>
        <strain evidence="2">cv. UVA1</strain>
    </source>
</reference>
<evidence type="ECO:0000313" key="1">
    <source>
        <dbReference type="EMBL" id="GER52676.1"/>
    </source>
</evidence>
<sequence>MRHVTLCWNHLQNRPPAQAPVDVVTHLHRHHRVLGALDDVAGDGDLAEVWPQVIREYPAAPGSFELLNGLRVRAAAHHSRGNVRVERCGILLQDSQHMVDRFLVGASVVVLRVCHSN</sequence>
<dbReference type="Proteomes" id="UP000325081">
    <property type="component" value="Unassembled WGS sequence"/>
</dbReference>
<dbReference type="AlphaFoldDB" id="A0A5A7R5I5"/>